<protein>
    <submittedName>
        <fullName evidence="5">Response regulator</fullName>
    </submittedName>
</protein>
<dbReference type="SUPFAM" id="SSF52172">
    <property type="entry name" value="CheY-like"/>
    <property type="match status" value="1"/>
</dbReference>
<dbReference type="InterPro" id="IPR011006">
    <property type="entry name" value="CheY-like_superfamily"/>
</dbReference>
<evidence type="ECO:0000256" key="2">
    <source>
        <dbReference type="ARBA" id="ARBA00023012"/>
    </source>
</evidence>
<dbReference type="PANTHER" id="PTHR45339:SF1">
    <property type="entry name" value="HYBRID SIGNAL TRANSDUCTION HISTIDINE KINASE J"/>
    <property type="match status" value="1"/>
</dbReference>
<dbReference type="PANTHER" id="PTHR45339">
    <property type="entry name" value="HYBRID SIGNAL TRANSDUCTION HISTIDINE KINASE J"/>
    <property type="match status" value="1"/>
</dbReference>
<dbReference type="Gene3D" id="3.40.50.2300">
    <property type="match status" value="1"/>
</dbReference>
<accession>A0AA37T6F0</accession>
<comment type="caution">
    <text evidence="5">The sequence shown here is derived from an EMBL/GenBank/DDBJ whole genome shotgun (WGS) entry which is preliminary data.</text>
</comment>
<feature type="domain" description="Response regulatory" evidence="4">
    <location>
        <begin position="4"/>
        <end position="120"/>
    </location>
</feature>
<dbReference type="EMBL" id="BSPD01000011">
    <property type="protein sequence ID" value="GLS24596.1"/>
    <property type="molecule type" value="Genomic_DNA"/>
</dbReference>
<evidence type="ECO:0000313" key="5">
    <source>
        <dbReference type="EMBL" id="GLS24596.1"/>
    </source>
</evidence>
<dbReference type="GO" id="GO:0000160">
    <property type="term" value="P:phosphorelay signal transduction system"/>
    <property type="evidence" value="ECO:0007669"/>
    <property type="project" value="UniProtKB-KW"/>
</dbReference>
<feature type="modified residue" description="4-aspartylphosphate" evidence="3">
    <location>
        <position position="53"/>
    </location>
</feature>
<sequence>MAHKILVVEDNPDNQKLVSWILEDEGYEYKCAATGEESLSLVDEERFDMVLMDISLPGMDGKETTRKMRERSNLKGLPIIAVTAHAIKGERESILESGVNGLITKPIDEGELLAILQKHLF</sequence>
<dbReference type="SMART" id="SM00448">
    <property type="entry name" value="REC"/>
    <property type="match status" value="1"/>
</dbReference>
<evidence type="ECO:0000313" key="6">
    <source>
        <dbReference type="Proteomes" id="UP001156870"/>
    </source>
</evidence>
<dbReference type="Pfam" id="PF00072">
    <property type="entry name" value="Response_reg"/>
    <property type="match status" value="1"/>
</dbReference>
<keyword evidence="1 3" id="KW-0597">Phosphoprotein</keyword>
<reference evidence="5 6" key="1">
    <citation type="journal article" date="2014" name="Int. J. Syst. Evol. Microbiol.">
        <title>Complete genome sequence of Corynebacterium casei LMG S-19264T (=DSM 44701T), isolated from a smear-ripened cheese.</title>
        <authorList>
            <consortium name="US DOE Joint Genome Institute (JGI-PGF)"/>
            <person name="Walter F."/>
            <person name="Albersmeier A."/>
            <person name="Kalinowski J."/>
            <person name="Ruckert C."/>
        </authorList>
    </citation>
    <scope>NUCLEOTIDE SEQUENCE [LARGE SCALE GENOMIC DNA]</scope>
    <source>
        <strain evidence="5 6">NBRC 110095</strain>
    </source>
</reference>
<evidence type="ECO:0000256" key="1">
    <source>
        <dbReference type="ARBA" id="ARBA00022553"/>
    </source>
</evidence>
<dbReference type="RefSeq" id="WP_232595505.1">
    <property type="nucleotide sequence ID" value="NZ_BSPD01000011.1"/>
</dbReference>
<dbReference type="AlphaFoldDB" id="A0AA37T6F0"/>
<evidence type="ECO:0000256" key="3">
    <source>
        <dbReference type="PROSITE-ProRule" id="PRU00169"/>
    </source>
</evidence>
<proteinExistence type="predicted"/>
<organism evidence="5 6">
    <name type="scientific">Marinibactrum halimedae</name>
    <dbReference type="NCBI Taxonomy" id="1444977"/>
    <lineage>
        <taxon>Bacteria</taxon>
        <taxon>Pseudomonadati</taxon>
        <taxon>Pseudomonadota</taxon>
        <taxon>Gammaproteobacteria</taxon>
        <taxon>Cellvibrionales</taxon>
        <taxon>Cellvibrionaceae</taxon>
        <taxon>Marinibactrum</taxon>
    </lineage>
</organism>
<dbReference type="InterPro" id="IPR001789">
    <property type="entry name" value="Sig_transdc_resp-reg_receiver"/>
</dbReference>
<evidence type="ECO:0000259" key="4">
    <source>
        <dbReference type="PROSITE" id="PS50110"/>
    </source>
</evidence>
<dbReference type="Proteomes" id="UP001156870">
    <property type="component" value="Unassembled WGS sequence"/>
</dbReference>
<keyword evidence="6" id="KW-1185">Reference proteome</keyword>
<gene>
    <name evidence="5" type="ORF">GCM10007877_03100</name>
</gene>
<name>A0AA37T6F0_9GAMM</name>
<dbReference type="PROSITE" id="PS50110">
    <property type="entry name" value="RESPONSE_REGULATORY"/>
    <property type="match status" value="1"/>
</dbReference>
<keyword evidence="2" id="KW-0902">Two-component regulatory system</keyword>